<evidence type="ECO:0000256" key="2">
    <source>
        <dbReference type="ARBA" id="ARBA00022737"/>
    </source>
</evidence>
<feature type="repeat" description="TNFR-Cys" evidence="7">
    <location>
        <begin position="64"/>
        <end position="104"/>
    </location>
</feature>
<keyword evidence="8" id="KW-0732">Signal</keyword>
<dbReference type="SUPFAM" id="SSF57586">
    <property type="entry name" value="TNF receptor-like"/>
    <property type="match status" value="2"/>
</dbReference>
<dbReference type="SMART" id="SM00208">
    <property type="entry name" value="TNFR"/>
    <property type="match status" value="3"/>
</dbReference>
<proteinExistence type="predicted"/>
<comment type="subcellular location">
    <subcellularLocation>
        <location evidence="1">Membrane</location>
    </subcellularLocation>
</comment>
<keyword evidence="2" id="KW-0677">Repeat</keyword>
<keyword evidence="3" id="KW-0472">Membrane</keyword>
<keyword evidence="10" id="KW-1185">Reference proteome</keyword>
<feature type="domain" description="TNFR-Cys" evidence="9">
    <location>
        <begin position="105"/>
        <end position="144"/>
    </location>
</feature>
<feature type="signal peptide" evidence="8">
    <location>
        <begin position="1"/>
        <end position="28"/>
    </location>
</feature>
<evidence type="ECO:0000256" key="1">
    <source>
        <dbReference type="ARBA" id="ARBA00004370"/>
    </source>
</evidence>
<evidence type="ECO:0000313" key="11">
    <source>
        <dbReference type="RefSeq" id="XP_005352026.1"/>
    </source>
</evidence>
<evidence type="ECO:0000256" key="8">
    <source>
        <dbReference type="SAM" id="SignalP"/>
    </source>
</evidence>
<feature type="disulfide bond" evidence="7">
    <location>
        <begin position="86"/>
        <end position="104"/>
    </location>
</feature>
<feature type="domain" description="TNFR-Cys" evidence="9">
    <location>
        <begin position="64"/>
        <end position="104"/>
    </location>
</feature>
<dbReference type="Gene3D" id="2.10.50.10">
    <property type="entry name" value="Tumor Necrosis Factor Receptor, subunit A, domain 2"/>
    <property type="match status" value="2"/>
</dbReference>
<protein>
    <submittedName>
        <fullName evidence="11">Tumor necrosis factor receptor superfamily member 26-like</fullName>
    </submittedName>
</protein>
<dbReference type="InterPro" id="IPR001368">
    <property type="entry name" value="TNFR/NGFR_Cys_rich_reg"/>
</dbReference>
<keyword evidence="5" id="KW-0675">Receptor</keyword>
<dbReference type="PROSITE" id="PS50050">
    <property type="entry name" value="TNFR_NGFR_2"/>
    <property type="match status" value="2"/>
</dbReference>
<keyword evidence="4 7" id="KW-1015">Disulfide bond</keyword>
<feature type="disulfide bond" evidence="7">
    <location>
        <begin position="83"/>
        <end position="96"/>
    </location>
</feature>
<evidence type="ECO:0000256" key="6">
    <source>
        <dbReference type="ARBA" id="ARBA00023180"/>
    </source>
</evidence>
<dbReference type="PANTHER" id="PTHR46330:SF16">
    <property type="entry name" value="TUMOR NECROSIS FACTOR RECEPTOR SUPERFAMILY MEMBER 22"/>
    <property type="match status" value="1"/>
</dbReference>
<dbReference type="InterPro" id="IPR052491">
    <property type="entry name" value="TNFRSF10"/>
</dbReference>
<evidence type="ECO:0000256" key="7">
    <source>
        <dbReference type="PROSITE-ProRule" id="PRU00206"/>
    </source>
</evidence>
<feature type="disulfide bond" evidence="7">
    <location>
        <begin position="65"/>
        <end position="80"/>
    </location>
</feature>
<dbReference type="Pfam" id="PF00020">
    <property type="entry name" value="TNFR_c6"/>
    <property type="match status" value="2"/>
</dbReference>
<evidence type="ECO:0000313" key="10">
    <source>
        <dbReference type="Proteomes" id="UP000694915"/>
    </source>
</evidence>
<sequence>MARMERLLLPQGLLLWATVCSVSSPSQCGEDEFKSDTFCCQLCPAGTYVLKPCQRDHGKSECVPCEAGYFMKNSNSEIGCSQCSQCRDDQEEVAECSQTADRECRCKQGTYCNSENCVEKCLPCSRCPNGRVIKQCNATVDTLCDTLNLESVVTLRAPEHNRKNFTGKALSCRSGTVTLGKQDYVY</sequence>
<gene>
    <name evidence="11" type="primary">LOC101999424</name>
</gene>
<feature type="repeat" description="TNFR-Cys" evidence="7">
    <location>
        <begin position="105"/>
        <end position="144"/>
    </location>
</feature>
<dbReference type="Proteomes" id="UP000694915">
    <property type="component" value="Chromosome 8"/>
</dbReference>
<dbReference type="GeneID" id="101999424"/>
<organism evidence="10 11">
    <name type="scientific">Microtus ochrogaster</name>
    <name type="common">Prairie vole</name>
    <dbReference type="NCBI Taxonomy" id="79684"/>
    <lineage>
        <taxon>Eukaryota</taxon>
        <taxon>Metazoa</taxon>
        <taxon>Chordata</taxon>
        <taxon>Craniata</taxon>
        <taxon>Vertebrata</taxon>
        <taxon>Euteleostomi</taxon>
        <taxon>Mammalia</taxon>
        <taxon>Eutheria</taxon>
        <taxon>Euarchontoglires</taxon>
        <taxon>Glires</taxon>
        <taxon>Rodentia</taxon>
        <taxon>Myomorpha</taxon>
        <taxon>Muroidea</taxon>
        <taxon>Cricetidae</taxon>
        <taxon>Arvicolinae</taxon>
        <taxon>Microtus</taxon>
    </lineage>
</organism>
<name>A0ABM0KSP4_MICOH</name>
<dbReference type="RefSeq" id="XP_005352026.1">
    <property type="nucleotide sequence ID" value="XM_005351969.1"/>
</dbReference>
<feature type="disulfide bond" evidence="7">
    <location>
        <begin position="106"/>
        <end position="121"/>
    </location>
</feature>
<keyword evidence="6" id="KW-0325">Glycoprotein</keyword>
<reference evidence="11" key="1">
    <citation type="submission" date="2025-08" db="UniProtKB">
        <authorList>
            <consortium name="RefSeq"/>
        </authorList>
    </citation>
    <scope>IDENTIFICATION</scope>
</reference>
<comment type="caution">
    <text evidence="7">Lacks conserved residue(s) required for the propagation of feature annotation.</text>
</comment>
<dbReference type="PANTHER" id="PTHR46330">
    <property type="entry name" value="TUMOR NECROSIS FACTOR RECEPTOR SUPERFAMILY MEMBER 10B"/>
    <property type="match status" value="1"/>
</dbReference>
<accession>A0ABM0KSP4</accession>
<evidence type="ECO:0000256" key="4">
    <source>
        <dbReference type="ARBA" id="ARBA00023157"/>
    </source>
</evidence>
<evidence type="ECO:0000256" key="3">
    <source>
        <dbReference type="ARBA" id="ARBA00023136"/>
    </source>
</evidence>
<feature type="chain" id="PRO_5047197586" evidence="8">
    <location>
        <begin position="29"/>
        <end position="186"/>
    </location>
</feature>
<evidence type="ECO:0000256" key="5">
    <source>
        <dbReference type="ARBA" id="ARBA00023170"/>
    </source>
</evidence>
<evidence type="ECO:0000259" key="9">
    <source>
        <dbReference type="PROSITE" id="PS50050"/>
    </source>
</evidence>